<feature type="transmembrane region" description="Helical" evidence="8">
    <location>
        <begin position="108"/>
        <end position="126"/>
    </location>
</feature>
<dbReference type="PANTHER" id="PTHR40074:SF4">
    <property type="entry name" value="INNER MEMBRANE PROTEIN YCFT"/>
    <property type="match status" value="1"/>
</dbReference>
<keyword evidence="4 8" id="KW-0812">Transmembrane</keyword>
<proteinExistence type="inferred from homology"/>
<feature type="compositionally biased region" description="Basic and acidic residues" evidence="7">
    <location>
        <begin position="370"/>
        <end position="384"/>
    </location>
</feature>
<keyword evidence="3" id="KW-1003">Cell membrane</keyword>
<evidence type="ECO:0000256" key="8">
    <source>
        <dbReference type="SAM" id="Phobius"/>
    </source>
</evidence>
<comment type="similarity">
    <text evidence="2">Belongs to the acyltransferase 3 family.</text>
</comment>
<protein>
    <recommendedName>
        <fullName evidence="9">Acyltransferase 3 domain-containing protein</fullName>
    </recommendedName>
</protein>
<feature type="transmembrane region" description="Helical" evidence="8">
    <location>
        <begin position="257"/>
        <end position="276"/>
    </location>
</feature>
<evidence type="ECO:0000256" key="3">
    <source>
        <dbReference type="ARBA" id="ARBA00022475"/>
    </source>
</evidence>
<sequence length="481" mass="51107">MSVTATGATSRASSPDGRAPSAAAPARERVRWADTAKGVCILLVVLWHVVAKHYLRVDWRIDLPVAGAWGALGEQLLPLRMPLFFTISGMFALGAVNRPWRMTARSRVAKFLYLYALWLLIHTAILSTTPEFPTDRATGVAGLVEQLTITPSNLWYLYALALYFVIAKLTRRFPRLLVLGLALTLSVLASADLIAAPGNRAGLYQNLVFFLAGMHFRPAVERLAAAADRRRLLLTGGGYATALLVMAVLGAQAWPGVWPAVSVAATAFGVTAAVALSRWRLLSTPLAALGRQTLPIYVIHMPVLALLDLALAGPLSGLGGAGATAVAVVEPILLTALVTGICLALNRGLRAAGAVPFLLDLPGRGRAAGRHRDPAGRRSHDREAAQTAQHSRSSRSPRSPQSSEAAPSRRTPEPALPHRGSEPVLARRGPEPVLAHRGPATVPHGTGDATIPYRIPEPVLSRRSAVAPGLLADPPAHDVRP</sequence>
<feature type="transmembrane region" description="Helical" evidence="8">
    <location>
        <begin position="321"/>
        <end position="345"/>
    </location>
</feature>
<keyword evidence="6 8" id="KW-0472">Membrane</keyword>
<dbReference type="PANTHER" id="PTHR40074">
    <property type="entry name" value="O-ACETYLTRANSFERASE WECH"/>
    <property type="match status" value="1"/>
</dbReference>
<evidence type="ECO:0000259" key="9">
    <source>
        <dbReference type="Pfam" id="PF01757"/>
    </source>
</evidence>
<feature type="region of interest" description="Disordered" evidence="7">
    <location>
        <begin position="363"/>
        <end position="453"/>
    </location>
</feature>
<evidence type="ECO:0000256" key="5">
    <source>
        <dbReference type="ARBA" id="ARBA00022989"/>
    </source>
</evidence>
<evidence type="ECO:0000256" key="6">
    <source>
        <dbReference type="ARBA" id="ARBA00023136"/>
    </source>
</evidence>
<dbReference type="AlphaFoldDB" id="A0A8J3W5J1"/>
<evidence type="ECO:0000256" key="7">
    <source>
        <dbReference type="SAM" id="MobiDB-lite"/>
    </source>
</evidence>
<feature type="compositionally biased region" description="Low complexity" evidence="7">
    <location>
        <begin position="10"/>
        <end position="22"/>
    </location>
</feature>
<dbReference type="RefSeq" id="WP_203891207.1">
    <property type="nucleotide sequence ID" value="NZ_BOOH01000021.1"/>
</dbReference>
<dbReference type="GO" id="GO:0016413">
    <property type="term" value="F:O-acetyltransferase activity"/>
    <property type="evidence" value="ECO:0007669"/>
    <property type="project" value="TreeGrafter"/>
</dbReference>
<feature type="transmembrane region" description="Helical" evidence="8">
    <location>
        <begin position="176"/>
        <end position="196"/>
    </location>
</feature>
<evidence type="ECO:0000313" key="11">
    <source>
        <dbReference type="Proteomes" id="UP000616724"/>
    </source>
</evidence>
<comment type="subcellular location">
    <subcellularLocation>
        <location evidence="1">Cell membrane</location>
        <topology evidence="1">Multi-pass membrane protein</topology>
    </subcellularLocation>
</comment>
<keyword evidence="5 8" id="KW-1133">Transmembrane helix</keyword>
<dbReference type="Proteomes" id="UP000616724">
    <property type="component" value="Unassembled WGS sequence"/>
</dbReference>
<dbReference type="InterPro" id="IPR002656">
    <property type="entry name" value="Acyl_transf_3_dom"/>
</dbReference>
<feature type="transmembrane region" description="Helical" evidence="8">
    <location>
        <begin position="296"/>
        <end position="315"/>
    </location>
</feature>
<evidence type="ECO:0000256" key="2">
    <source>
        <dbReference type="ARBA" id="ARBA00007400"/>
    </source>
</evidence>
<feature type="transmembrane region" description="Helical" evidence="8">
    <location>
        <begin position="202"/>
        <end position="220"/>
    </location>
</feature>
<keyword evidence="11" id="KW-1185">Reference proteome</keyword>
<evidence type="ECO:0000313" key="10">
    <source>
        <dbReference type="EMBL" id="GIH76625.1"/>
    </source>
</evidence>
<evidence type="ECO:0000256" key="4">
    <source>
        <dbReference type="ARBA" id="ARBA00022692"/>
    </source>
</evidence>
<name>A0A8J3W5J1_9ACTN</name>
<dbReference type="GO" id="GO:0009246">
    <property type="term" value="P:enterobacterial common antigen biosynthetic process"/>
    <property type="evidence" value="ECO:0007669"/>
    <property type="project" value="TreeGrafter"/>
</dbReference>
<feature type="transmembrane region" description="Helical" evidence="8">
    <location>
        <begin position="153"/>
        <end position="169"/>
    </location>
</feature>
<accession>A0A8J3W5J1</accession>
<feature type="transmembrane region" description="Helical" evidence="8">
    <location>
        <begin position="75"/>
        <end position="96"/>
    </location>
</feature>
<gene>
    <name evidence="10" type="ORF">Plo01_30540</name>
</gene>
<organism evidence="10 11">
    <name type="scientific">Planobispora longispora</name>
    <dbReference type="NCBI Taxonomy" id="28887"/>
    <lineage>
        <taxon>Bacteria</taxon>
        <taxon>Bacillati</taxon>
        <taxon>Actinomycetota</taxon>
        <taxon>Actinomycetes</taxon>
        <taxon>Streptosporangiales</taxon>
        <taxon>Streptosporangiaceae</taxon>
        <taxon>Planobispora</taxon>
    </lineage>
</organism>
<dbReference type="EMBL" id="BOOH01000021">
    <property type="protein sequence ID" value="GIH76625.1"/>
    <property type="molecule type" value="Genomic_DNA"/>
</dbReference>
<evidence type="ECO:0000256" key="1">
    <source>
        <dbReference type="ARBA" id="ARBA00004651"/>
    </source>
</evidence>
<feature type="transmembrane region" description="Helical" evidence="8">
    <location>
        <begin position="36"/>
        <end position="55"/>
    </location>
</feature>
<reference evidence="10 11" key="1">
    <citation type="submission" date="2021-01" db="EMBL/GenBank/DDBJ databases">
        <title>Whole genome shotgun sequence of Planobispora longispora NBRC 13918.</title>
        <authorList>
            <person name="Komaki H."/>
            <person name="Tamura T."/>
        </authorList>
    </citation>
    <scope>NUCLEOTIDE SEQUENCE [LARGE SCALE GENOMIC DNA]</scope>
    <source>
        <strain evidence="10 11">NBRC 13918</strain>
    </source>
</reference>
<comment type="caution">
    <text evidence="10">The sequence shown here is derived from an EMBL/GenBank/DDBJ whole genome shotgun (WGS) entry which is preliminary data.</text>
</comment>
<dbReference type="Pfam" id="PF01757">
    <property type="entry name" value="Acyl_transf_3"/>
    <property type="match status" value="1"/>
</dbReference>
<feature type="compositionally biased region" description="Low complexity" evidence="7">
    <location>
        <begin position="394"/>
        <end position="409"/>
    </location>
</feature>
<feature type="domain" description="Acyltransferase 3" evidence="9">
    <location>
        <begin position="31"/>
        <end position="345"/>
    </location>
</feature>
<feature type="region of interest" description="Disordered" evidence="7">
    <location>
        <begin position="1"/>
        <end position="22"/>
    </location>
</feature>
<feature type="transmembrane region" description="Helical" evidence="8">
    <location>
        <begin position="232"/>
        <end position="251"/>
    </location>
</feature>
<dbReference type="GO" id="GO:0005886">
    <property type="term" value="C:plasma membrane"/>
    <property type="evidence" value="ECO:0007669"/>
    <property type="project" value="UniProtKB-SubCell"/>
</dbReference>